<dbReference type="PANTHER" id="PTHR21107">
    <property type="entry name" value="CYTOCHROME C OXIDASE ASSEMBLY PROTEIN COX19"/>
    <property type="match status" value="1"/>
</dbReference>
<dbReference type="Pfam" id="PF05676">
    <property type="entry name" value="NDUF_B7"/>
    <property type="match status" value="1"/>
</dbReference>
<dbReference type="GO" id="GO:0033617">
    <property type="term" value="P:mitochondrial respiratory chain complex IV assembly"/>
    <property type="evidence" value="ECO:0007669"/>
    <property type="project" value="TreeGrafter"/>
</dbReference>
<keyword evidence="3" id="KW-1015">Disulfide bond</keyword>
<evidence type="ECO:0000256" key="4">
    <source>
        <dbReference type="ARBA" id="ARBA00038223"/>
    </source>
</evidence>
<accession>A0A6M2DG19</accession>
<dbReference type="PANTHER" id="PTHR21107:SF2">
    <property type="entry name" value="CYTOCHROME C OXIDASE ASSEMBLY PROTEIN COX19"/>
    <property type="match status" value="1"/>
</dbReference>
<evidence type="ECO:0000256" key="3">
    <source>
        <dbReference type="ARBA" id="ARBA00023157"/>
    </source>
</evidence>
<dbReference type="SUPFAM" id="SSF47072">
    <property type="entry name" value="Cysteine alpha-hairpin motif"/>
    <property type="match status" value="1"/>
</dbReference>
<dbReference type="InterPro" id="IPR008698">
    <property type="entry name" value="NDUB7"/>
</dbReference>
<evidence type="ECO:0000256" key="6">
    <source>
        <dbReference type="SAM" id="MobiDB-lite"/>
    </source>
</evidence>
<keyword evidence="2" id="KW-0963">Cytoplasm</keyword>
<dbReference type="PROSITE" id="PS51808">
    <property type="entry name" value="CHCH"/>
    <property type="match status" value="1"/>
</dbReference>
<evidence type="ECO:0000256" key="2">
    <source>
        <dbReference type="ARBA" id="ARBA00022490"/>
    </source>
</evidence>
<dbReference type="EMBL" id="GIIL01001537">
    <property type="protein sequence ID" value="NOV45263.1"/>
    <property type="molecule type" value="Transcribed_RNA"/>
</dbReference>
<dbReference type="InterPro" id="IPR009069">
    <property type="entry name" value="Cys_alpha_HP_mot_SF"/>
</dbReference>
<organism evidence="7">
    <name type="scientific">Xenopsylla cheopis</name>
    <name type="common">Oriental rat flea</name>
    <name type="synonym">Pulex cheopis</name>
    <dbReference type="NCBI Taxonomy" id="163159"/>
    <lineage>
        <taxon>Eukaryota</taxon>
        <taxon>Metazoa</taxon>
        <taxon>Ecdysozoa</taxon>
        <taxon>Arthropoda</taxon>
        <taxon>Hexapoda</taxon>
        <taxon>Insecta</taxon>
        <taxon>Pterygota</taxon>
        <taxon>Neoptera</taxon>
        <taxon>Endopterygota</taxon>
        <taxon>Siphonaptera</taxon>
        <taxon>Pulicidae</taxon>
        <taxon>Xenopsyllinae</taxon>
        <taxon>Xenopsylla</taxon>
    </lineage>
</organism>
<evidence type="ECO:0000313" key="7">
    <source>
        <dbReference type="EMBL" id="NOV45263.1"/>
    </source>
</evidence>
<comment type="subcellular location">
    <subcellularLocation>
        <location evidence="1">Cytoplasm</location>
    </subcellularLocation>
</comment>
<comment type="similarity">
    <text evidence="4">Belongs to the COX19 family.</text>
</comment>
<feature type="compositionally biased region" description="Polar residues" evidence="6">
    <location>
        <begin position="1"/>
        <end position="11"/>
    </location>
</feature>
<proteinExistence type="inferred from homology"/>
<evidence type="ECO:0000256" key="1">
    <source>
        <dbReference type="ARBA" id="ARBA00004496"/>
    </source>
</evidence>
<evidence type="ECO:0000256" key="5">
    <source>
        <dbReference type="ARBA" id="ARBA00039385"/>
    </source>
</evidence>
<reference evidence="7" key="1">
    <citation type="submission" date="2020-03" db="EMBL/GenBank/DDBJ databases">
        <title>Transcriptomic Profiling of the Digestive Tract of the Rat Flea, Xenopsylla cheopis, Following Blood Feeding and Infection with Yersinia pestis.</title>
        <authorList>
            <person name="Bland D.M."/>
            <person name="Martens C.A."/>
            <person name="Virtaneva K."/>
            <person name="Kanakabandi K."/>
            <person name="Long D."/>
            <person name="Rosenke R."/>
            <person name="Saturday G.A."/>
            <person name="Hoyt F.H."/>
            <person name="Bruno D.P."/>
            <person name="Ribeiro J.M.C."/>
            <person name="Hinnebusch J."/>
        </authorList>
    </citation>
    <scope>NUCLEOTIDE SEQUENCE</scope>
</reference>
<dbReference type="AlphaFoldDB" id="A0A6M2DG19"/>
<feature type="region of interest" description="Disordered" evidence="6">
    <location>
        <begin position="1"/>
        <end position="20"/>
    </location>
</feature>
<protein>
    <recommendedName>
        <fullName evidence="5">Cytochrome c oxidase assembly protein COX19</fullName>
    </recommendedName>
</protein>
<dbReference type="GO" id="GO:0005758">
    <property type="term" value="C:mitochondrial intermembrane space"/>
    <property type="evidence" value="ECO:0007669"/>
    <property type="project" value="TreeGrafter"/>
</dbReference>
<name>A0A6M2DG19_XENCH</name>
<dbReference type="InterPro" id="IPR051383">
    <property type="entry name" value="COX19"/>
</dbReference>
<sequence>MSSMTFSQKKFTPTPPLKGSFPLDHENQCKEFMIKYMRCLRENRYDNSKCRDEAQCYLGCRMDNHLMAREEFTKLGFASNEIKH</sequence>